<dbReference type="Proteomes" id="UP000324222">
    <property type="component" value="Unassembled WGS sequence"/>
</dbReference>
<reference evidence="1 2" key="1">
    <citation type="submission" date="2019-05" db="EMBL/GenBank/DDBJ databases">
        <title>Another draft genome of Portunus trituberculatus and its Hox gene families provides insights of decapod evolution.</title>
        <authorList>
            <person name="Jeong J.-H."/>
            <person name="Song I."/>
            <person name="Kim S."/>
            <person name="Choi T."/>
            <person name="Kim D."/>
            <person name="Ryu S."/>
            <person name="Kim W."/>
        </authorList>
    </citation>
    <scope>NUCLEOTIDE SEQUENCE [LARGE SCALE GENOMIC DNA]</scope>
    <source>
        <tissue evidence="1">Muscle</tissue>
    </source>
</reference>
<keyword evidence="2" id="KW-1185">Reference proteome</keyword>
<organism evidence="1 2">
    <name type="scientific">Portunus trituberculatus</name>
    <name type="common">Swimming crab</name>
    <name type="synonym">Neptunus trituberculatus</name>
    <dbReference type="NCBI Taxonomy" id="210409"/>
    <lineage>
        <taxon>Eukaryota</taxon>
        <taxon>Metazoa</taxon>
        <taxon>Ecdysozoa</taxon>
        <taxon>Arthropoda</taxon>
        <taxon>Crustacea</taxon>
        <taxon>Multicrustacea</taxon>
        <taxon>Malacostraca</taxon>
        <taxon>Eumalacostraca</taxon>
        <taxon>Eucarida</taxon>
        <taxon>Decapoda</taxon>
        <taxon>Pleocyemata</taxon>
        <taxon>Brachyura</taxon>
        <taxon>Eubrachyura</taxon>
        <taxon>Portunoidea</taxon>
        <taxon>Portunidae</taxon>
        <taxon>Portuninae</taxon>
        <taxon>Portunus</taxon>
    </lineage>
</organism>
<comment type="caution">
    <text evidence="1">The sequence shown here is derived from an EMBL/GenBank/DDBJ whole genome shotgun (WGS) entry which is preliminary data.</text>
</comment>
<name>A0A5B7GJU7_PORTR</name>
<proteinExistence type="predicted"/>
<dbReference type="AlphaFoldDB" id="A0A5B7GJU7"/>
<evidence type="ECO:0000313" key="2">
    <source>
        <dbReference type="Proteomes" id="UP000324222"/>
    </source>
</evidence>
<evidence type="ECO:0000313" key="1">
    <source>
        <dbReference type="EMBL" id="MPC57839.1"/>
    </source>
</evidence>
<protein>
    <submittedName>
        <fullName evidence="1">Uncharacterized protein</fullName>
    </submittedName>
</protein>
<sequence length="136" mass="14442">MDELQTTGQHARARLTPLGLWLILVRSTVVTSYFVAVKEVQVSCPFLARISCDDASSQPNEYTHVHAHAYEHDIHRNNKTDVNGQLLSLPIPHNSYNMAARATRQGVGVGAGGGFVGGRGGGAAGVVGDEENSAFA</sequence>
<dbReference type="EMBL" id="VSRR010015128">
    <property type="protein sequence ID" value="MPC57839.1"/>
    <property type="molecule type" value="Genomic_DNA"/>
</dbReference>
<gene>
    <name evidence="1" type="ORF">E2C01_051827</name>
</gene>
<accession>A0A5B7GJU7</accession>